<name>A0A7V3JAC2_UNCC3</name>
<dbReference type="EMBL" id="DTGG01000123">
    <property type="protein sequence ID" value="HFZ09287.1"/>
    <property type="molecule type" value="Genomic_DNA"/>
</dbReference>
<dbReference type="Gene3D" id="3.40.630.30">
    <property type="match status" value="1"/>
</dbReference>
<dbReference type="InterPro" id="IPR016181">
    <property type="entry name" value="Acyl_CoA_acyltransferase"/>
</dbReference>
<comment type="caution">
    <text evidence="2">The sequence shown here is derived from an EMBL/GenBank/DDBJ whole genome shotgun (WGS) entry which is preliminary data.</text>
</comment>
<feature type="domain" description="BioF2-like acetyltransferase" evidence="1">
    <location>
        <begin position="174"/>
        <end position="319"/>
    </location>
</feature>
<dbReference type="InterPro" id="IPR038740">
    <property type="entry name" value="BioF2-like_GNAT_dom"/>
</dbReference>
<accession>A0A7V3JAC2</accession>
<evidence type="ECO:0000313" key="2">
    <source>
        <dbReference type="EMBL" id="HFZ09287.1"/>
    </source>
</evidence>
<dbReference type="Pfam" id="PF13480">
    <property type="entry name" value="Acetyltransf_6"/>
    <property type="match status" value="1"/>
</dbReference>
<proteinExistence type="predicted"/>
<protein>
    <submittedName>
        <fullName evidence="2">GNAT family N-acetyltransferase</fullName>
    </submittedName>
</protein>
<dbReference type="GO" id="GO:0016740">
    <property type="term" value="F:transferase activity"/>
    <property type="evidence" value="ECO:0007669"/>
    <property type="project" value="UniProtKB-KW"/>
</dbReference>
<organism evidence="2">
    <name type="scientific">candidate division CPR3 bacterium</name>
    <dbReference type="NCBI Taxonomy" id="2268181"/>
    <lineage>
        <taxon>Bacteria</taxon>
        <taxon>Bacteria division CPR3</taxon>
    </lineage>
</organism>
<evidence type="ECO:0000259" key="1">
    <source>
        <dbReference type="Pfam" id="PF13480"/>
    </source>
</evidence>
<dbReference type="AlphaFoldDB" id="A0A7V3JAC2"/>
<dbReference type="SUPFAM" id="SSF55729">
    <property type="entry name" value="Acyl-CoA N-acyltransferases (Nat)"/>
    <property type="match status" value="1"/>
</dbReference>
<gene>
    <name evidence="2" type="ORF">ENV41_04060</name>
</gene>
<reference evidence="2" key="1">
    <citation type="journal article" date="2020" name="mSystems">
        <title>Genome- and Community-Level Interaction Insights into Carbon Utilization and Element Cycling Functions of Hydrothermarchaeota in Hydrothermal Sediment.</title>
        <authorList>
            <person name="Zhou Z."/>
            <person name="Liu Y."/>
            <person name="Xu W."/>
            <person name="Pan J."/>
            <person name="Luo Z.H."/>
            <person name="Li M."/>
        </authorList>
    </citation>
    <scope>NUCLEOTIDE SEQUENCE [LARGE SCALE GENOMIC DNA]</scope>
    <source>
        <strain evidence="2">SpSt-757</strain>
    </source>
</reference>
<sequence>MKKNIYSEEEQIYKIGESWMRLAHHPNSDLEHFLLVCKLRKQVLSPWVFSVNDGGECKAIIAGRIEENILRPRIGYLKLPGIKVRSLAIIHNGILGELDKEGGAEAFLLELLEMFRRDEVQVVVFSHLKEGHIALWNILSKMNNSMGIRRPNWVNHRALRIKSDPEFLLKRLSSKHRSWLKNREKKLKEMFQEKLRWIWHSNFHDIREICIKMEAVANKTYQRGLGAGFIDNEETRKRLSFFAQKGMLRVMLLEGDEVPISFWYGIVYKNVFHAAATGYLPDVAKYEVGTLTLMKTIEELSKEEVLKLDYGLGDASYKERFSDISWREASFQIFAPTMKGKILRNYIALAETIDLQLRKFAAKTGSLDYIKRTWRNLLRQSRD</sequence>
<keyword evidence="2" id="KW-0808">Transferase</keyword>